<comment type="caution">
    <text evidence="3">The sequence shown here is derived from an EMBL/GenBank/DDBJ whole genome shotgun (WGS) entry which is preliminary data.</text>
</comment>
<evidence type="ECO:0000259" key="2">
    <source>
        <dbReference type="Pfam" id="PF13175"/>
    </source>
</evidence>
<dbReference type="PANTHER" id="PTHR32182:SF25">
    <property type="entry name" value="SLR1056 PROTEIN"/>
    <property type="match status" value="1"/>
</dbReference>
<keyword evidence="4" id="KW-1185">Reference proteome</keyword>
<evidence type="ECO:0000313" key="3">
    <source>
        <dbReference type="EMBL" id="GFZ94152.1"/>
    </source>
</evidence>
<dbReference type="InterPro" id="IPR027417">
    <property type="entry name" value="P-loop_NTPase"/>
</dbReference>
<organism evidence="3 4">
    <name type="scientific">Paenibacillus marchantiophytorum</name>
    <dbReference type="NCBI Taxonomy" id="1619310"/>
    <lineage>
        <taxon>Bacteria</taxon>
        <taxon>Bacillati</taxon>
        <taxon>Bacillota</taxon>
        <taxon>Bacilli</taxon>
        <taxon>Bacillales</taxon>
        <taxon>Paenibacillaceae</taxon>
        <taxon>Paenibacillus</taxon>
    </lineage>
</organism>
<dbReference type="EMBL" id="BMHE01000027">
    <property type="protein sequence ID" value="GFZ94152.1"/>
    <property type="molecule type" value="Genomic_DNA"/>
</dbReference>
<protein>
    <recommendedName>
        <fullName evidence="2">Endonuclease GajA/Old nuclease/RecF-like AAA domain-containing protein</fullName>
    </recommendedName>
</protein>
<name>A0ABQ1EZY4_9BACL</name>
<gene>
    <name evidence="3" type="ORF">GCM10008018_45740</name>
</gene>
<feature type="region of interest" description="Disordered" evidence="1">
    <location>
        <begin position="552"/>
        <end position="572"/>
    </location>
</feature>
<dbReference type="SUPFAM" id="SSF52540">
    <property type="entry name" value="P-loop containing nucleoside triphosphate hydrolases"/>
    <property type="match status" value="1"/>
</dbReference>
<reference evidence="4" key="1">
    <citation type="journal article" date="2019" name="Int. J. Syst. Evol. Microbiol.">
        <title>The Global Catalogue of Microorganisms (GCM) 10K type strain sequencing project: providing services to taxonomists for standard genome sequencing and annotation.</title>
        <authorList>
            <consortium name="The Broad Institute Genomics Platform"/>
            <consortium name="The Broad Institute Genome Sequencing Center for Infectious Disease"/>
            <person name="Wu L."/>
            <person name="Ma J."/>
        </authorList>
    </citation>
    <scope>NUCLEOTIDE SEQUENCE [LARGE SCALE GENOMIC DNA]</scope>
    <source>
        <strain evidence="4">CGMCC 1.15043</strain>
    </source>
</reference>
<dbReference type="Pfam" id="PF13175">
    <property type="entry name" value="AAA_15"/>
    <property type="match status" value="1"/>
</dbReference>
<evidence type="ECO:0000313" key="4">
    <source>
        <dbReference type="Proteomes" id="UP000615455"/>
    </source>
</evidence>
<feature type="compositionally biased region" description="Basic and acidic residues" evidence="1">
    <location>
        <begin position="552"/>
        <end position="563"/>
    </location>
</feature>
<dbReference type="PANTHER" id="PTHR32182">
    <property type="entry name" value="DNA REPLICATION AND REPAIR PROTEIN RECF"/>
    <property type="match status" value="1"/>
</dbReference>
<accession>A0ABQ1EZY4</accession>
<proteinExistence type="predicted"/>
<evidence type="ECO:0000256" key="1">
    <source>
        <dbReference type="SAM" id="MobiDB-lite"/>
    </source>
</evidence>
<sequence>MRLLKIHIKKYKQLNDFTINFKSIERSVGKDPFRFLIGRNGVGKTSLLEAMGLIFTCIMQDETPGFYFEMMYSIELDGVTVKIEVQPNGDILQLSQRGIPGNAHEIDTESRLQVHVVDSTGMKTRLDLRKRPFSEWKEYHPRRIIGYASGPTNIFEDVLLHSPEESIKSDIYDARHGSPAEQDYDLQMLEIEHSLINLHRLYDDASYLYIDGETSKYVLLCLSAAIPSLYSEKEPKLDKRYIALREKLFDMIGGVKPIGVTFVVDEEKLKEYIESHQVPPRFQLLVKWMSTQRELPKDQAICHVWNISRDKTNTSNAIFNQSIKKERVAFFSISGHQNDEYRCQGFGFDINPFDLLTMLLVAKREGFLLDAHLMFKHKGLEQLIHEDALSDGEYLWVGRLGLVLLSRANGNGDVLFLFDEPDVHLNESWNEQFVEMLHQLSENDKGKTKDEFIIATHSTLLLTDADPDQLYLLERSRIEPTHVAPMSISTFAANRAEISKRIFGVDSPIGQYSMRLLKEKFNSEDKRELVDLMKKVGPGYYRFRIHTQIEKLEQSKDNEEGGKENITSDEED</sequence>
<dbReference type="Gene3D" id="3.40.50.300">
    <property type="entry name" value="P-loop containing nucleotide triphosphate hydrolases"/>
    <property type="match status" value="1"/>
</dbReference>
<dbReference type="Proteomes" id="UP000615455">
    <property type="component" value="Unassembled WGS sequence"/>
</dbReference>
<dbReference type="RefSeq" id="WP_189015347.1">
    <property type="nucleotide sequence ID" value="NZ_BMHE01000027.1"/>
</dbReference>
<feature type="domain" description="Endonuclease GajA/Old nuclease/RecF-like AAA" evidence="2">
    <location>
        <begin position="1"/>
        <end position="56"/>
    </location>
</feature>
<dbReference type="InterPro" id="IPR041685">
    <property type="entry name" value="AAA_GajA/Old/RecF-like"/>
</dbReference>